<proteinExistence type="inferred from homology"/>
<dbReference type="Proteomes" id="UP000011518">
    <property type="component" value="Unassembled WGS sequence"/>
</dbReference>
<comment type="similarity">
    <text evidence="1">Belongs to the TCTP family.</text>
</comment>
<evidence type="ECO:0000313" key="4">
    <source>
        <dbReference type="Proteomes" id="UP000011518"/>
    </source>
</evidence>
<keyword evidence="4" id="KW-1185">Reference proteome</keyword>
<accession>L9LF49</accession>
<dbReference type="AlphaFoldDB" id="L9LF49"/>
<dbReference type="SUPFAM" id="SSF51316">
    <property type="entry name" value="Mss4-like"/>
    <property type="match status" value="1"/>
</dbReference>
<evidence type="ECO:0000259" key="2">
    <source>
        <dbReference type="PROSITE" id="PS51797"/>
    </source>
</evidence>
<dbReference type="Gene3D" id="2.170.150.10">
    <property type="entry name" value="Metal Binding Protein, Guanine Nucleotide Exchange Factor, Chain A"/>
    <property type="match status" value="1"/>
</dbReference>
<dbReference type="STRING" id="246437.L9LF49"/>
<name>L9LF49_TUPCH</name>
<dbReference type="InterPro" id="IPR011057">
    <property type="entry name" value="Mss4-like_sf"/>
</dbReference>
<dbReference type="InParanoid" id="L9LF49"/>
<reference evidence="4" key="2">
    <citation type="journal article" date="2013" name="Nat. Commun.">
        <title>Genome of the Chinese tree shrew.</title>
        <authorList>
            <person name="Fan Y."/>
            <person name="Huang Z.Y."/>
            <person name="Cao C.C."/>
            <person name="Chen C.S."/>
            <person name="Chen Y.X."/>
            <person name="Fan D.D."/>
            <person name="He J."/>
            <person name="Hou H.L."/>
            <person name="Hu L."/>
            <person name="Hu X.T."/>
            <person name="Jiang X.T."/>
            <person name="Lai R."/>
            <person name="Lang Y.S."/>
            <person name="Liang B."/>
            <person name="Liao S.G."/>
            <person name="Mu D."/>
            <person name="Ma Y.Y."/>
            <person name="Niu Y.Y."/>
            <person name="Sun X.Q."/>
            <person name="Xia J.Q."/>
            <person name="Xiao J."/>
            <person name="Xiong Z.Q."/>
            <person name="Xu L."/>
            <person name="Yang L."/>
            <person name="Zhang Y."/>
            <person name="Zhao W."/>
            <person name="Zhao X.D."/>
            <person name="Zheng Y.T."/>
            <person name="Zhou J.M."/>
            <person name="Zhu Y.B."/>
            <person name="Zhang G.J."/>
            <person name="Wang J."/>
            <person name="Yao Y.G."/>
        </authorList>
    </citation>
    <scope>NUCLEOTIDE SEQUENCE [LARGE SCALE GENOMIC DNA]</scope>
</reference>
<reference evidence="4" key="1">
    <citation type="submission" date="2012-07" db="EMBL/GenBank/DDBJ databases">
        <title>Genome of the Chinese tree shrew, a rising model animal genetically related to primates.</title>
        <authorList>
            <person name="Zhang G."/>
            <person name="Fan Y."/>
            <person name="Yao Y."/>
            <person name="Huang Z."/>
        </authorList>
    </citation>
    <scope>NUCLEOTIDE SEQUENCE [LARGE SCALE GENOMIC DNA]</scope>
</reference>
<dbReference type="PROSITE" id="PS51797">
    <property type="entry name" value="TCTP_3"/>
    <property type="match status" value="1"/>
</dbReference>
<organism evidence="3 4">
    <name type="scientific">Tupaia chinensis</name>
    <name type="common">Chinese tree shrew</name>
    <name type="synonym">Tupaia belangeri chinensis</name>
    <dbReference type="NCBI Taxonomy" id="246437"/>
    <lineage>
        <taxon>Eukaryota</taxon>
        <taxon>Metazoa</taxon>
        <taxon>Chordata</taxon>
        <taxon>Craniata</taxon>
        <taxon>Vertebrata</taxon>
        <taxon>Euteleostomi</taxon>
        <taxon>Mammalia</taxon>
        <taxon>Eutheria</taxon>
        <taxon>Euarchontoglires</taxon>
        <taxon>Scandentia</taxon>
        <taxon>Tupaiidae</taxon>
        <taxon>Tupaia</taxon>
    </lineage>
</organism>
<feature type="domain" description="TCTP" evidence="2">
    <location>
        <begin position="41"/>
        <end position="77"/>
    </location>
</feature>
<evidence type="ECO:0000313" key="3">
    <source>
        <dbReference type="EMBL" id="ELW72462.1"/>
    </source>
</evidence>
<dbReference type="EMBL" id="KB320408">
    <property type="protein sequence ID" value="ELW72462.1"/>
    <property type="molecule type" value="Genomic_DNA"/>
</dbReference>
<protein>
    <submittedName>
        <fullName evidence="3">Translationally-controlled tumor protein</fullName>
    </submittedName>
</protein>
<dbReference type="InterPro" id="IPR011323">
    <property type="entry name" value="Mss4/transl-control_tumour"/>
</dbReference>
<dbReference type="InterPro" id="IPR018105">
    <property type="entry name" value="Translational_control_tumour_p"/>
</dbReference>
<sequence>MASFSTRSPLPKRRSGCTALAPSSGLLLSKRRRRLPPAATMIIYRDLISCDEMFSDIYKIREIAGRAVPGGGGEDGQ</sequence>
<dbReference type="Pfam" id="PF00838">
    <property type="entry name" value="TCTP"/>
    <property type="match status" value="1"/>
</dbReference>
<dbReference type="InterPro" id="IPR034737">
    <property type="entry name" value="TCTP"/>
</dbReference>
<gene>
    <name evidence="3" type="ORF">TREES_T100014539</name>
</gene>
<evidence type="ECO:0000256" key="1">
    <source>
        <dbReference type="PROSITE-ProRule" id="PRU01133"/>
    </source>
</evidence>